<accession>A0A482W8G3</accession>
<evidence type="ECO:0000313" key="2">
    <source>
        <dbReference type="Proteomes" id="UP000292052"/>
    </source>
</evidence>
<sequence>MLLIGIFSGGECTAQSPFNDQKIKEQFPSVHHQRSHLLLITTETASDWF</sequence>
<dbReference type="OrthoDB" id="10340684at2759"/>
<dbReference type="AlphaFoldDB" id="A0A482W8G3"/>
<proteinExistence type="predicted"/>
<protein>
    <submittedName>
        <fullName evidence="1">Uncharacterized protein</fullName>
    </submittedName>
</protein>
<evidence type="ECO:0000313" key="1">
    <source>
        <dbReference type="EMBL" id="RZC41067.1"/>
    </source>
</evidence>
<keyword evidence="2" id="KW-1185">Reference proteome</keyword>
<reference evidence="1 2" key="1">
    <citation type="submission" date="2017-03" db="EMBL/GenBank/DDBJ databases">
        <title>Genome of the blue death feigning beetle - Asbolus verrucosus.</title>
        <authorList>
            <person name="Rider S.D."/>
        </authorList>
    </citation>
    <scope>NUCLEOTIDE SEQUENCE [LARGE SCALE GENOMIC DNA]</scope>
    <source>
        <strain evidence="1">Butters</strain>
        <tissue evidence="1">Head and leg muscle</tissue>
    </source>
</reference>
<dbReference type="Proteomes" id="UP000292052">
    <property type="component" value="Unassembled WGS sequence"/>
</dbReference>
<dbReference type="EMBL" id="QDEB01020494">
    <property type="protein sequence ID" value="RZC41067.1"/>
    <property type="molecule type" value="Genomic_DNA"/>
</dbReference>
<name>A0A482W8G3_ASBVE</name>
<organism evidence="1 2">
    <name type="scientific">Asbolus verrucosus</name>
    <name type="common">Desert ironclad beetle</name>
    <dbReference type="NCBI Taxonomy" id="1661398"/>
    <lineage>
        <taxon>Eukaryota</taxon>
        <taxon>Metazoa</taxon>
        <taxon>Ecdysozoa</taxon>
        <taxon>Arthropoda</taxon>
        <taxon>Hexapoda</taxon>
        <taxon>Insecta</taxon>
        <taxon>Pterygota</taxon>
        <taxon>Neoptera</taxon>
        <taxon>Endopterygota</taxon>
        <taxon>Coleoptera</taxon>
        <taxon>Polyphaga</taxon>
        <taxon>Cucujiformia</taxon>
        <taxon>Tenebrionidae</taxon>
        <taxon>Pimeliinae</taxon>
        <taxon>Asbolus</taxon>
    </lineage>
</organism>
<comment type="caution">
    <text evidence="1">The sequence shown here is derived from an EMBL/GenBank/DDBJ whole genome shotgun (WGS) entry which is preliminary data.</text>
</comment>
<gene>
    <name evidence="1" type="ORF">BDFB_012472</name>
</gene>